<dbReference type="SUPFAM" id="SSF53822">
    <property type="entry name" value="Periplasmic binding protein-like I"/>
    <property type="match status" value="1"/>
</dbReference>
<dbReference type="RefSeq" id="WP_150442893.1">
    <property type="nucleotide sequence ID" value="NZ_VYKL01000064.1"/>
</dbReference>
<dbReference type="Proteomes" id="UP000326671">
    <property type="component" value="Unassembled WGS sequence"/>
</dbReference>
<keyword evidence="3" id="KW-0804">Transcription</keyword>
<evidence type="ECO:0000313" key="7">
    <source>
        <dbReference type="Proteomes" id="UP000326671"/>
    </source>
</evidence>
<dbReference type="PROSITE" id="PS00356">
    <property type="entry name" value="HTH_LACI_1"/>
    <property type="match status" value="1"/>
</dbReference>
<dbReference type="PROSITE" id="PS50932">
    <property type="entry name" value="HTH_LACI_2"/>
    <property type="match status" value="1"/>
</dbReference>
<dbReference type="Pfam" id="PF00356">
    <property type="entry name" value="LacI"/>
    <property type="match status" value="1"/>
</dbReference>
<evidence type="ECO:0000256" key="3">
    <source>
        <dbReference type="ARBA" id="ARBA00023163"/>
    </source>
</evidence>
<name>A0A5J5GX05_9BACI</name>
<keyword evidence="1" id="KW-0805">Transcription regulation</keyword>
<dbReference type="CDD" id="cd01392">
    <property type="entry name" value="HTH_LacI"/>
    <property type="match status" value="1"/>
</dbReference>
<dbReference type="GO" id="GO:0000976">
    <property type="term" value="F:transcription cis-regulatory region binding"/>
    <property type="evidence" value="ECO:0007669"/>
    <property type="project" value="TreeGrafter"/>
</dbReference>
<dbReference type="PROSITE" id="PS50943">
    <property type="entry name" value="HTH_CROC1"/>
    <property type="match status" value="1"/>
</dbReference>
<proteinExistence type="predicted"/>
<dbReference type="AlphaFoldDB" id="A0A5J5GX05"/>
<evidence type="ECO:0000256" key="2">
    <source>
        <dbReference type="ARBA" id="ARBA00023125"/>
    </source>
</evidence>
<dbReference type="OrthoDB" id="9796186at2"/>
<evidence type="ECO:0000259" key="5">
    <source>
        <dbReference type="PROSITE" id="PS50943"/>
    </source>
</evidence>
<gene>
    <name evidence="6" type="ORF">F4V44_26060</name>
</gene>
<dbReference type="CDD" id="cd06267">
    <property type="entry name" value="PBP1_LacI_sugar_binding-like"/>
    <property type="match status" value="1"/>
</dbReference>
<feature type="domain" description="HTH lacI-type" evidence="4">
    <location>
        <begin position="3"/>
        <end position="57"/>
    </location>
</feature>
<dbReference type="InterPro" id="IPR001761">
    <property type="entry name" value="Peripla_BP/Lac1_sug-bd_dom"/>
</dbReference>
<dbReference type="PRINTS" id="PR00036">
    <property type="entry name" value="HTHLACI"/>
</dbReference>
<dbReference type="EMBL" id="VYKL01000064">
    <property type="protein sequence ID" value="KAA9012113.1"/>
    <property type="molecule type" value="Genomic_DNA"/>
</dbReference>
<protein>
    <submittedName>
        <fullName evidence="6">LacI family transcriptional regulator</fullName>
    </submittedName>
</protein>
<dbReference type="InterPro" id="IPR000843">
    <property type="entry name" value="HTH_LacI"/>
</dbReference>
<feature type="domain" description="HTH cro/C1-type" evidence="5">
    <location>
        <begin position="2"/>
        <end position="47"/>
    </location>
</feature>
<dbReference type="InterPro" id="IPR001387">
    <property type="entry name" value="Cro/C1-type_HTH"/>
</dbReference>
<evidence type="ECO:0000313" key="6">
    <source>
        <dbReference type="EMBL" id="KAA9012113.1"/>
    </source>
</evidence>
<dbReference type="GO" id="GO:0003700">
    <property type="term" value="F:DNA-binding transcription factor activity"/>
    <property type="evidence" value="ECO:0007669"/>
    <property type="project" value="TreeGrafter"/>
</dbReference>
<organism evidence="6 7">
    <name type="scientific">Niallia endozanthoxylica</name>
    <dbReference type="NCBI Taxonomy" id="2036016"/>
    <lineage>
        <taxon>Bacteria</taxon>
        <taxon>Bacillati</taxon>
        <taxon>Bacillota</taxon>
        <taxon>Bacilli</taxon>
        <taxon>Bacillales</taxon>
        <taxon>Bacillaceae</taxon>
        <taxon>Niallia</taxon>
    </lineage>
</organism>
<accession>A0A5J5GX05</accession>
<reference evidence="6 7" key="1">
    <citation type="submission" date="2019-09" db="EMBL/GenBank/DDBJ databases">
        <title>Whole genome sequences of isolates from the Mars Exploration Rovers.</title>
        <authorList>
            <person name="Seuylemezian A."/>
            <person name="Vaishampayan P."/>
        </authorList>
    </citation>
    <scope>NUCLEOTIDE SEQUENCE [LARGE SCALE GENOMIC DNA]</scope>
    <source>
        <strain evidence="6 7">MER_TA_151</strain>
    </source>
</reference>
<dbReference type="PANTHER" id="PTHR30146">
    <property type="entry name" value="LACI-RELATED TRANSCRIPTIONAL REPRESSOR"/>
    <property type="match status" value="1"/>
</dbReference>
<dbReference type="PANTHER" id="PTHR30146:SF147">
    <property type="entry name" value="HTH-TYPE TRANSCRIPTIONAL REGULATOR DEGA"/>
    <property type="match status" value="1"/>
</dbReference>
<keyword evidence="7" id="KW-1185">Reference proteome</keyword>
<evidence type="ECO:0000259" key="4">
    <source>
        <dbReference type="PROSITE" id="PS50932"/>
    </source>
</evidence>
<dbReference type="Gene3D" id="3.40.50.2300">
    <property type="match status" value="2"/>
</dbReference>
<sequence>MKITIYDVAKKAGVSTATVSKIINNKGSISEKTRQKVLEVMEGLQYQPSMIASALKGKSTYTIGLLIPDLSNPIFAEYAKYIEERGQELGFSVIMCNTDANPEKEQNYISLLKQKQVDGIIVAARFKNITLLKKLIKEKFPLAIIAKDLPTLPIDSVTVDDYLGGYQVTEYLLSLGHRKIGLIAEGDRSSEERIKGYRQALLDTGIQPVEDLIMICDKPTREFAKHYAEILLDKEKGISAIFGCNDLLAIGAMQAARERGLEIPDDLSVIGFDNTDLSTIVIPSLTTVQQPLRDIGHHVVDLLTEQINGTSRTTHRVVLLPELVIRQTTKQVENKTIE</sequence>
<keyword evidence="2" id="KW-0238">DNA-binding</keyword>
<dbReference type="InterPro" id="IPR028082">
    <property type="entry name" value="Peripla_BP_I"/>
</dbReference>
<dbReference type="InterPro" id="IPR010982">
    <property type="entry name" value="Lambda_DNA-bd_dom_sf"/>
</dbReference>
<comment type="caution">
    <text evidence="6">The sequence shown here is derived from an EMBL/GenBank/DDBJ whole genome shotgun (WGS) entry which is preliminary data.</text>
</comment>
<dbReference type="Gene3D" id="1.10.260.40">
    <property type="entry name" value="lambda repressor-like DNA-binding domains"/>
    <property type="match status" value="1"/>
</dbReference>
<dbReference type="SUPFAM" id="SSF47413">
    <property type="entry name" value="lambda repressor-like DNA-binding domains"/>
    <property type="match status" value="1"/>
</dbReference>
<evidence type="ECO:0000256" key="1">
    <source>
        <dbReference type="ARBA" id="ARBA00023015"/>
    </source>
</evidence>
<dbReference type="SMART" id="SM00354">
    <property type="entry name" value="HTH_LACI"/>
    <property type="match status" value="1"/>
</dbReference>
<dbReference type="Pfam" id="PF00532">
    <property type="entry name" value="Peripla_BP_1"/>
    <property type="match status" value="1"/>
</dbReference>